<keyword evidence="5" id="KW-0808">Transferase</keyword>
<dbReference type="Pfam" id="PF01753">
    <property type="entry name" value="zf-MYND"/>
    <property type="match status" value="1"/>
</dbReference>
<evidence type="ECO:0000256" key="9">
    <source>
        <dbReference type="ARBA" id="ARBA00022833"/>
    </source>
</evidence>
<evidence type="ECO:0000256" key="1">
    <source>
        <dbReference type="ARBA" id="ARBA00004606"/>
    </source>
</evidence>
<evidence type="ECO:0000256" key="6">
    <source>
        <dbReference type="ARBA" id="ARBA00022692"/>
    </source>
</evidence>
<proteinExistence type="inferred from homology"/>
<dbReference type="InterPro" id="IPR027791">
    <property type="entry name" value="Galactosyl_T_C"/>
</dbReference>
<keyword evidence="10" id="KW-0735">Signal-anchor</keyword>
<accession>A0ABP0SQQ2</accession>
<dbReference type="Gene3D" id="6.10.140.2220">
    <property type="match status" value="1"/>
</dbReference>
<keyword evidence="7" id="KW-0479">Metal-binding</keyword>
<dbReference type="Gene3D" id="3.90.550.10">
    <property type="entry name" value="Spore Coat Polysaccharide Biosynthesis Protein SpsA, Chain A"/>
    <property type="match status" value="1"/>
</dbReference>
<reference evidence="16 17" key="1">
    <citation type="submission" date="2024-02" db="EMBL/GenBank/DDBJ databases">
        <authorList>
            <person name="Chen Y."/>
            <person name="Shah S."/>
            <person name="Dougan E. K."/>
            <person name="Thang M."/>
            <person name="Chan C."/>
        </authorList>
    </citation>
    <scope>NUCLEOTIDE SEQUENCE [LARGE SCALE GENOMIC DNA]</scope>
</reference>
<dbReference type="InterPro" id="IPR027995">
    <property type="entry name" value="Galactosyl_T_N"/>
</dbReference>
<evidence type="ECO:0000256" key="3">
    <source>
        <dbReference type="ARBA" id="ARBA00005735"/>
    </source>
</evidence>
<dbReference type="Proteomes" id="UP001642464">
    <property type="component" value="Unassembled WGS sequence"/>
</dbReference>
<feature type="domain" description="MYND-type" evidence="15">
    <location>
        <begin position="8"/>
        <end position="45"/>
    </location>
</feature>
<evidence type="ECO:0000256" key="7">
    <source>
        <dbReference type="ARBA" id="ARBA00022723"/>
    </source>
</evidence>
<organism evidence="16 17">
    <name type="scientific">Durusdinium trenchii</name>
    <dbReference type="NCBI Taxonomy" id="1381693"/>
    <lineage>
        <taxon>Eukaryota</taxon>
        <taxon>Sar</taxon>
        <taxon>Alveolata</taxon>
        <taxon>Dinophyceae</taxon>
        <taxon>Suessiales</taxon>
        <taxon>Symbiodiniaceae</taxon>
        <taxon>Durusdinium</taxon>
    </lineage>
</organism>
<dbReference type="InterPro" id="IPR029044">
    <property type="entry name" value="Nucleotide-diphossugar_trans"/>
</dbReference>
<comment type="similarity">
    <text evidence="3">Belongs to the glycosyltransferase 7 family.</text>
</comment>
<evidence type="ECO:0000313" key="16">
    <source>
        <dbReference type="EMBL" id="CAK9114745.1"/>
    </source>
</evidence>
<keyword evidence="13" id="KW-0325">Glycoprotein</keyword>
<dbReference type="SUPFAM" id="SSF144232">
    <property type="entry name" value="HIT/MYND zinc finger-like"/>
    <property type="match status" value="1"/>
</dbReference>
<keyword evidence="11" id="KW-1133">Transmembrane helix</keyword>
<keyword evidence="12" id="KW-0472">Membrane</keyword>
<comment type="pathway">
    <text evidence="2">Protein modification; protein glycosylation.</text>
</comment>
<evidence type="ECO:0000313" key="17">
    <source>
        <dbReference type="Proteomes" id="UP001642464"/>
    </source>
</evidence>
<evidence type="ECO:0000256" key="12">
    <source>
        <dbReference type="ARBA" id="ARBA00023136"/>
    </source>
</evidence>
<dbReference type="EMBL" id="CAXAMM010044460">
    <property type="protein sequence ID" value="CAK9114745.1"/>
    <property type="molecule type" value="Genomic_DNA"/>
</dbReference>
<evidence type="ECO:0000256" key="5">
    <source>
        <dbReference type="ARBA" id="ARBA00022679"/>
    </source>
</evidence>
<sequence length="327" mass="37190">MHGQLSHCGHCQRPDAEFRCSRCQAVRFCDGDCFRLAWPQHKASCQAAPAMPRVPRPPAPDSEAVAVVVPFREQPPLQQRGEQLAKFLPHITRFLEGLGVPARVLIVQQSDDERKFNRGQLLNVGFQLAEELLPHLGAFIMHDVDLLPSDDMRQVYARPPPEGCAVHLASVWGKYSYANFIGGVLSFRPGDFRRVNGYPNNYWGWGLEDDQLGLRMAHQRIKPLRVRVGTFEDLDPINMKEILESGRSQPDRFKRHLPLYNSEMFRQSELRLDPDWPTNGLKNLRFKKLSEKTEGLLYHVVVELESGSLAVAHVVKGVVRGRMGIVW</sequence>
<protein>
    <submittedName>
        <fullName evidence="16">4-galactosyltransferase sqv-3</fullName>
    </submittedName>
</protein>
<keyword evidence="8 14" id="KW-0863">Zinc-finger</keyword>
<evidence type="ECO:0000256" key="11">
    <source>
        <dbReference type="ARBA" id="ARBA00022989"/>
    </source>
</evidence>
<evidence type="ECO:0000256" key="14">
    <source>
        <dbReference type="PROSITE-ProRule" id="PRU00134"/>
    </source>
</evidence>
<keyword evidence="6" id="KW-0812">Transmembrane</keyword>
<dbReference type="PANTHER" id="PTHR19300">
    <property type="entry name" value="BETA-1,4-GALACTOSYLTRANSFERASE"/>
    <property type="match status" value="1"/>
</dbReference>
<evidence type="ECO:0000256" key="10">
    <source>
        <dbReference type="ARBA" id="ARBA00022968"/>
    </source>
</evidence>
<evidence type="ECO:0000256" key="2">
    <source>
        <dbReference type="ARBA" id="ARBA00004922"/>
    </source>
</evidence>
<dbReference type="Pfam" id="PF13733">
    <property type="entry name" value="Glyco_transf_7N"/>
    <property type="match status" value="1"/>
</dbReference>
<dbReference type="PANTHER" id="PTHR19300:SF57">
    <property type="entry name" value="BETA-1,4-N-ACETYLGALACTOSAMINYLTRANSFERASE"/>
    <property type="match status" value="1"/>
</dbReference>
<keyword evidence="17" id="KW-1185">Reference proteome</keyword>
<comment type="subcellular location">
    <subcellularLocation>
        <location evidence="1">Membrane</location>
        <topology evidence="1">Single-pass type II membrane protein</topology>
    </subcellularLocation>
</comment>
<dbReference type="InterPro" id="IPR002893">
    <property type="entry name" value="Znf_MYND"/>
</dbReference>
<evidence type="ECO:0000256" key="13">
    <source>
        <dbReference type="ARBA" id="ARBA00023180"/>
    </source>
</evidence>
<dbReference type="InterPro" id="IPR003859">
    <property type="entry name" value="Galactosyl_T"/>
</dbReference>
<evidence type="ECO:0000256" key="8">
    <source>
        <dbReference type="ARBA" id="ARBA00022771"/>
    </source>
</evidence>
<keyword evidence="4" id="KW-0328">Glycosyltransferase</keyword>
<dbReference type="SUPFAM" id="SSF53448">
    <property type="entry name" value="Nucleotide-diphospho-sugar transferases"/>
    <property type="match status" value="1"/>
</dbReference>
<name>A0ABP0SQQ2_9DINO</name>
<comment type="caution">
    <text evidence="16">The sequence shown here is derived from an EMBL/GenBank/DDBJ whole genome shotgun (WGS) entry which is preliminary data.</text>
</comment>
<keyword evidence="9" id="KW-0862">Zinc</keyword>
<dbReference type="PRINTS" id="PR02050">
    <property type="entry name" value="B14GALTRFASE"/>
</dbReference>
<evidence type="ECO:0000256" key="4">
    <source>
        <dbReference type="ARBA" id="ARBA00022676"/>
    </source>
</evidence>
<dbReference type="PROSITE" id="PS50865">
    <property type="entry name" value="ZF_MYND_2"/>
    <property type="match status" value="1"/>
</dbReference>
<gene>
    <name evidence="16" type="ORF">SCF082_LOCUS53132</name>
</gene>
<dbReference type="Pfam" id="PF02709">
    <property type="entry name" value="Glyco_transf_7C"/>
    <property type="match status" value="1"/>
</dbReference>
<evidence type="ECO:0000259" key="15">
    <source>
        <dbReference type="PROSITE" id="PS50865"/>
    </source>
</evidence>